<sequence>MFGCQSTIFLLWIAYSVAVSHRCSRCPRNVASDSNVSAPKSLISQSKQELLKKLGLKQRPPLDAFSQFRAPLKNYMDELKMVDEGDAVIETKEMFIFGQRDKSCESHSGSVCVTFNVSIDASQTILSASLRVNLKKERTVAPVLLQVTNADGSLVIGGEGN</sequence>
<dbReference type="AlphaFoldDB" id="A0A914UQW7"/>
<keyword evidence="2" id="KW-1185">Reference proteome</keyword>
<evidence type="ECO:0000313" key="3">
    <source>
        <dbReference type="WBParaSite" id="PSAMB.scaffold11686size3192.g34330.t1"/>
    </source>
</evidence>
<name>A0A914UQW7_9BILA</name>
<dbReference type="Gene3D" id="2.60.120.970">
    <property type="match status" value="1"/>
</dbReference>
<accession>A0A914UQW7</accession>
<reference evidence="3" key="1">
    <citation type="submission" date="2022-11" db="UniProtKB">
        <authorList>
            <consortium name="WormBaseParasite"/>
        </authorList>
    </citation>
    <scope>IDENTIFICATION</scope>
</reference>
<protein>
    <submittedName>
        <fullName evidence="3">Secreted protein</fullName>
    </submittedName>
</protein>
<dbReference type="WBParaSite" id="PSAMB.scaffold11686size3192.g34330.t1">
    <property type="protein sequence ID" value="PSAMB.scaffold11686size3192.g34330.t1"/>
    <property type="gene ID" value="PSAMB.scaffold11686size3192.g34330"/>
</dbReference>
<feature type="chain" id="PRO_5037525204" evidence="1">
    <location>
        <begin position="19"/>
        <end position="161"/>
    </location>
</feature>
<evidence type="ECO:0000313" key="2">
    <source>
        <dbReference type="Proteomes" id="UP000887566"/>
    </source>
</evidence>
<organism evidence="2 3">
    <name type="scientific">Plectus sambesii</name>
    <dbReference type="NCBI Taxonomy" id="2011161"/>
    <lineage>
        <taxon>Eukaryota</taxon>
        <taxon>Metazoa</taxon>
        <taxon>Ecdysozoa</taxon>
        <taxon>Nematoda</taxon>
        <taxon>Chromadorea</taxon>
        <taxon>Plectida</taxon>
        <taxon>Plectina</taxon>
        <taxon>Plectoidea</taxon>
        <taxon>Plectidae</taxon>
        <taxon>Plectus</taxon>
    </lineage>
</organism>
<keyword evidence="1" id="KW-0732">Signal</keyword>
<feature type="signal peptide" evidence="1">
    <location>
        <begin position="1"/>
        <end position="18"/>
    </location>
</feature>
<evidence type="ECO:0000256" key="1">
    <source>
        <dbReference type="SAM" id="SignalP"/>
    </source>
</evidence>
<proteinExistence type="predicted"/>
<dbReference type="Proteomes" id="UP000887566">
    <property type="component" value="Unplaced"/>
</dbReference>